<reference evidence="2" key="1">
    <citation type="submission" date="2020-06" db="EMBL/GenBank/DDBJ databases">
        <title>WGS assembly of Ceratodon purpureus strain R40.</title>
        <authorList>
            <person name="Carey S.B."/>
            <person name="Jenkins J."/>
            <person name="Shu S."/>
            <person name="Lovell J.T."/>
            <person name="Sreedasyam A."/>
            <person name="Maumus F."/>
            <person name="Tiley G.P."/>
            <person name="Fernandez-Pozo N."/>
            <person name="Barry K."/>
            <person name="Chen C."/>
            <person name="Wang M."/>
            <person name="Lipzen A."/>
            <person name="Daum C."/>
            <person name="Saski C.A."/>
            <person name="Payton A.C."/>
            <person name="Mcbreen J.C."/>
            <person name="Conrad R.E."/>
            <person name="Kollar L.M."/>
            <person name="Olsson S."/>
            <person name="Huttunen S."/>
            <person name="Landis J.B."/>
            <person name="Wickett N.J."/>
            <person name="Johnson M.G."/>
            <person name="Rensing S.A."/>
            <person name="Grimwood J."/>
            <person name="Schmutz J."/>
            <person name="Mcdaniel S.F."/>
        </authorList>
    </citation>
    <scope>NUCLEOTIDE SEQUENCE</scope>
    <source>
        <strain evidence="2">R40</strain>
    </source>
</reference>
<dbReference type="PANTHER" id="PTHR35098:SF1">
    <property type="entry name" value="NODULIN-RELATED PROTEIN 2"/>
    <property type="match status" value="1"/>
</dbReference>
<evidence type="ECO:0000313" key="3">
    <source>
        <dbReference type="Proteomes" id="UP000822688"/>
    </source>
</evidence>
<dbReference type="PANTHER" id="PTHR35098">
    <property type="entry name" value="EXPRESSED PROTEIN"/>
    <property type="match status" value="1"/>
</dbReference>
<dbReference type="EMBL" id="CM026429">
    <property type="protein sequence ID" value="KAG0563150.1"/>
    <property type="molecule type" value="Genomic_DNA"/>
</dbReference>
<dbReference type="GO" id="GO:0010115">
    <property type="term" value="P:regulation of abscisic acid biosynthetic process"/>
    <property type="evidence" value="ECO:0007669"/>
    <property type="project" value="InterPro"/>
</dbReference>
<organism evidence="2 3">
    <name type="scientific">Ceratodon purpureus</name>
    <name type="common">Fire moss</name>
    <name type="synonym">Dicranum purpureum</name>
    <dbReference type="NCBI Taxonomy" id="3225"/>
    <lineage>
        <taxon>Eukaryota</taxon>
        <taxon>Viridiplantae</taxon>
        <taxon>Streptophyta</taxon>
        <taxon>Embryophyta</taxon>
        <taxon>Bryophyta</taxon>
        <taxon>Bryophytina</taxon>
        <taxon>Bryopsida</taxon>
        <taxon>Dicranidae</taxon>
        <taxon>Pseudoditrichales</taxon>
        <taxon>Ditrichaceae</taxon>
        <taxon>Ceratodon</taxon>
    </lineage>
</organism>
<comment type="caution">
    <text evidence="2">The sequence shown here is derived from an EMBL/GenBank/DDBJ whole genome shotgun (WGS) entry which is preliminary data.</text>
</comment>
<gene>
    <name evidence="2" type="ORF">KC19_8G008100</name>
</gene>
<name>A0A8T0GVU0_CERPU</name>
<dbReference type="Proteomes" id="UP000822688">
    <property type="component" value="Chromosome 8"/>
</dbReference>
<evidence type="ECO:0000313" key="2">
    <source>
        <dbReference type="EMBL" id="KAG0563150.1"/>
    </source>
</evidence>
<keyword evidence="3" id="KW-1185">Reference proteome</keyword>
<feature type="compositionally biased region" description="Low complexity" evidence="1">
    <location>
        <begin position="140"/>
        <end position="188"/>
    </location>
</feature>
<feature type="region of interest" description="Disordered" evidence="1">
    <location>
        <begin position="14"/>
        <end position="76"/>
    </location>
</feature>
<proteinExistence type="predicted"/>
<feature type="region of interest" description="Disordered" evidence="1">
    <location>
        <begin position="133"/>
        <end position="210"/>
    </location>
</feature>
<dbReference type="AlphaFoldDB" id="A0A8T0GVU0"/>
<dbReference type="InterPro" id="IPR040294">
    <property type="entry name" value="Nodulin-rel_1/2"/>
</dbReference>
<dbReference type="GO" id="GO:0009408">
    <property type="term" value="P:response to heat"/>
    <property type="evidence" value="ECO:0007669"/>
    <property type="project" value="InterPro"/>
</dbReference>
<sequence length="210" mass="21321">MNFFKQAQEFAASANVNTDNQGEAAPASGGGFGSFMSEAQNMMKTQTAPADASAQSDDAQPTLPGGRHAPTNAELMESSKLLFGAAQGQKVDNQQLAGAAEDLLGGLAAHGNLDQGQYGTYVNQAEQYLHKYSGQDEAAARSAPAPTAEKPAPETPAAADDQSAADSVDQPTAAPAPAPAEEAAAPAPSADEGAGFSLPSKVPSWMSDRA</sequence>
<accession>A0A8T0GVU0</accession>
<evidence type="ECO:0000256" key="1">
    <source>
        <dbReference type="SAM" id="MobiDB-lite"/>
    </source>
</evidence>
<dbReference type="OrthoDB" id="695806at2759"/>
<protein>
    <submittedName>
        <fullName evidence="2">Uncharacterized protein</fullName>
    </submittedName>
</protein>
<feature type="compositionally biased region" description="Low complexity" evidence="1">
    <location>
        <begin position="34"/>
        <end position="62"/>
    </location>
</feature>